<dbReference type="InterPro" id="IPR036390">
    <property type="entry name" value="WH_DNA-bd_sf"/>
</dbReference>
<dbReference type="AlphaFoldDB" id="A0A1T4WX26"/>
<accession>A0A1T4WX26</accession>
<dbReference type="Pfam" id="PF02080">
    <property type="entry name" value="TrkA_C"/>
    <property type="match status" value="1"/>
</dbReference>
<dbReference type="Proteomes" id="UP000190105">
    <property type="component" value="Unassembled WGS sequence"/>
</dbReference>
<protein>
    <submittedName>
        <fullName evidence="6">Transcriptional regulator, GntR family</fullName>
    </submittedName>
</protein>
<evidence type="ECO:0000313" key="6">
    <source>
        <dbReference type="EMBL" id="SKA81435.1"/>
    </source>
</evidence>
<gene>
    <name evidence="6" type="ORF">SAMN05443428_10459</name>
</gene>
<name>A0A1T4WX26_9CLOT</name>
<dbReference type="InterPro" id="IPR036388">
    <property type="entry name" value="WH-like_DNA-bd_sf"/>
</dbReference>
<dbReference type="RefSeq" id="WP_078695693.1">
    <property type="nucleotide sequence ID" value="NZ_FUYH01000004.1"/>
</dbReference>
<dbReference type="SUPFAM" id="SSF46785">
    <property type="entry name" value="Winged helix' DNA-binding domain"/>
    <property type="match status" value="1"/>
</dbReference>
<dbReference type="SUPFAM" id="SSF116726">
    <property type="entry name" value="TrkA C-terminal domain-like"/>
    <property type="match status" value="1"/>
</dbReference>
<dbReference type="SMART" id="SM00345">
    <property type="entry name" value="HTH_GNTR"/>
    <property type="match status" value="1"/>
</dbReference>
<dbReference type="InterPro" id="IPR000524">
    <property type="entry name" value="Tscrpt_reg_HTH_GntR"/>
</dbReference>
<evidence type="ECO:0000313" key="7">
    <source>
        <dbReference type="Proteomes" id="UP000190105"/>
    </source>
</evidence>
<organism evidence="6 7">
    <name type="scientific">Caloramator quimbayensis</name>
    <dbReference type="NCBI Taxonomy" id="1147123"/>
    <lineage>
        <taxon>Bacteria</taxon>
        <taxon>Bacillati</taxon>
        <taxon>Bacillota</taxon>
        <taxon>Clostridia</taxon>
        <taxon>Eubacteriales</taxon>
        <taxon>Clostridiaceae</taxon>
        <taxon>Caloramator</taxon>
    </lineage>
</organism>
<keyword evidence="3" id="KW-0804">Transcription</keyword>
<dbReference type="InterPro" id="IPR050144">
    <property type="entry name" value="AAE_transporter"/>
</dbReference>
<keyword evidence="7" id="KW-1185">Reference proteome</keyword>
<dbReference type="GO" id="GO:0003700">
    <property type="term" value="F:DNA-binding transcription factor activity"/>
    <property type="evidence" value="ECO:0007669"/>
    <property type="project" value="InterPro"/>
</dbReference>
<evidence type="ECO:0000259" key="5">
    <source>
        <dbReference type="PROSITE" id="PS51202"/>
    </source>
</evidence>
<feature type="domain" description="RCK C-terminal" evidence="5">
    <location>
        <begin position="121"/>
        <end position="206"/>
    </location>
</feature>
<dbReference type="PANTHER" id="PTHR30445:SF8">
    <property type="entry name" value="K(+)_H(+) ANTIPORTER SUBUNIT KHTT"/>
    <property type="match status" value="1"/>
</dbReference>
<dbReference type="PROSITE" id="PS51202">
    <property type="entry name" value="RCK_C"/>
    <property type="match status" value="1"/>
</dbReference>
<dbReference type="GO" id="GO:0006813">
    <property type="term" value="P:potassium ion transport"/>
    <property type="evidence" value="ECO:0007669"/>
    <property type="project" value="InterPro"/>
</dbReference>
<evidence type="ECO:0000256" key="2">
    <source>
        <dbReference type="ARBA" id="ARBA00023125"/>
    </source>
</evidence>
<dbReference type="GO" id="GO:0008324">
    <property type="term" value="F:monoatomic cation transmembrane transporter activity"/>
    <property type="evidence" value="ECO:0007669"/>
    <property type="project" value="InterPro"/>
</dbReference>
<reference evidence="7" key="1">
    <citation type="submission" date="2017-02" db="EMBL/GenBank/DDBJ databases">
        <authorList>
            <person name="Varghese N."/>
            <person name="Submissions S."/>
        </authorList>
    </citation>
    <scope>NUCLEOTIDE SEQUENCE [LARGE SCALE GENOMIC DNA]</scope>
    <source>
        <strain evidence="7">USBA 833</strain>
    </source>
</reference>
<dbReference type="Gene3D" id="1.10.10.10">
    <property type="entry name" value="Winged helix-like DNA-binding domain superfamily/Winged helix DNA-binding domain"/>
    <property type="match status" value="1"/>
</dbReference>
<proteinExistence type="predicted"/>
<evidence type="ECO:0000259" key="4">
    <source>
        <dbReference type="PROSITE" id="PS50949"/>
    </source>
</evidence>
<sequence length="210" mass="23854">MRVPNGMPVYRYIALDIANKIVRGELKINEKISGRSTLAGMYNVSPETIRRAIAILEGMDVVSSIQGSGIEILSISAAEKFIEAYKNNEYLNTIKENIFDIVEKKKELDLILQNNLQKLIDYIERFKNISPFTLIEISIKESSWVIGKNLDEVKFWKNTGATIVAYRQGENIFVSPGPDYRFKAGDIIVVIGSSDVYEKVCNFIYEENEL</sequence>
<evidence type="ECO:0000256" key="3">
    <source>
        <dbReference type="ARBA" id="ARBA00023163"/>
    </source>
</evidence>
<dbReference type="InterPro" id="IPR006037">
    <property type="entry name" value="RCK_C"/>
</dbReference>
<dbReference type="PANTHER" id="PTHR30445">
    <property type="entry name" value="K(+)_H(+) ANTIPORTER SUBUNIT KHTT"/>
    <property type="match status" value="1"/>
</dbReference>
<evidence type="ECO:0000256" key="1">
    <source>
        <dbReference type="ARBA" id="ARBA00023015"/>
    </source>
</evidence>
<keyword evidence="2" id="KW-0238">DNA-binding</keyword>
<feature type="domain" description="HTH gntR-type" evidence="4">
    <location>
        <begin position="7"/>
        <end position="75"/>
    </location>
</feature>
<dbReference type="PROSITE" id="PS50949">
    <property type="entry name" value="HTH_GNTR"/>
    <property type="match status" value="1"/>
</dbReference>
<dbReference type="InterPro" id="IPR036721">
    <property type="entry name" value="RCK_C_sf"/>
</dbReference>
<keyword evidence="1" id="KW-0805">Transcription regulation</keyword>
<dbReference type="CDD" id="cd07377">
    <property type="entry name" value="WHTH_GntR"/>
    <property type="match status" value="1"/>
</dbReference>
<dbReference type="EMBL" id="FUYH01000004">
    <property type="protein sequence ID" value="SKA81435.1"/>
    <property type="molecule type" value="Genomic_DNA"/>
</dbReference>
<dbReference type="Pfam" id="PF00392">
    <property type="entry name" value="GntR"/>
    <property type="match status" value="1"/>
</dbReference>
<dbReference type="GO" id="GO:0003677">
    <property type="term" value="F:DNA binding"/>
    <property type="evidence" value="ECO:0007669"/>
    <property type="project" value="UniProtKB-KW"/>
</dbReference>
<dbReference type="STRING" id="1147123.SAMN05443428_10459"/>
<dbReference type="Gene3D" id="3.30.70.1450">
    <property type="entry name" value="Regulator of K+ conductance, C-terminal domain"/>
    <property type="match status" value="1"/>
</dbReference>